<reference evidence="6 7" key="1">
    <citation type="submission" date="2018-01" db="EMBL/GenBank/DDBJ databases">
        <title>Draft genome of the strawberry crown rot pathogen Phytophthora cactorum.</title>
        <authorList>
            <person name="Armitage A.D."/>
            <person name="Lysoe E."/>
            <person name="Nellist C.F."/>
            <person name="Harrison R.J."/>
            <person name="Brurberg M.B."/>
        </authorList>
    </citation>
    <scope>NUCLEOTIDE SEQUENCE [LARGE SCALE GENOMIC DNA]</scope>
    <source>
        <strain evidence="6 7">10300</strain>
    </source>
</reference>
<dbReference type="Proteomes" id="UP000736787">
    <property type="component" value="Unassembled WGS sequence"/>
</dbReference>
<accession>A0A329SYF0</accession>
<dbReference type="OrthoDB" id="88607at2759"/>
<dbReference type="AlphaFoldDB" id="A0A329SYF0"/>
<evidence type="ECO:0000313" key="4">
    <source>
        <dbReference type="EMBL" id="KAG2976739.1"/>
    </source>
</evidence>
<dbReference type="Proteomes" id="UP000697107">
    <property type="component" value="Unassembled WGS sequence"/>
</dbReference>
<name>A0A329SYF0_9STRA</name>
<evidence type="ECO:0000313" key="5">
    <source>
        <dbReference type="EMBL" id="KAG3213296.1"/>
    </source>
</evidence>
<organism evidence="6 7">
    <name type="scientific">Phytophthora cactorum</name>
    <dbReference type="NCBI Taxonomy" id="29920"/>
    <lineage>
        <taxon>Eukaryota</taxon>
        <taxon>Sar</taxon>
        <taxon>Stramenopiles</taxon>
        <taxon>Oomycota</taxon>
        <taxon>Peronosporomycetes</taxon>
        <taxon>Peronosporales</taxon>
        <taxon>Peronosporaceae</taxon>
        <taxon>Phytophthora</taxon>
    </lineage>
</organism>
<dbReference type="EMBL" id="RCMV01000748">
    <property type="protein sequence ID" value="KAG3213296.1"/>
    <property type="molecule type" value="Genomic_DNA"/>
</dbReference>
<keyword evidence="7" id="KW-1185">Reference proteome</keyword>
<evidence type="ECO:0008006" key="8">
    <source>
        <dbReference type="Google" id="ProtNLM"/>
    </source>
</evidence>
<evidence type="ECO:0000313" key="1">
    <source>
        <dbReference type="EMBL" id="KAG2863557.1"/>
    </source>
</evidence>
<dbReference type="Proteomes" id="UP000760860">
    <property type="component" value="Unassembled WGS sequence"/>
</dbReference>
<dbReference type="Proteomes" id="UP000774804">
    <property type="component" value="Unassembled WGS sequence"/>
</dbReference>
<evidence type="ECO:0000313" key="3">
    <source>
        <dbReference type="EMBL" id="KAG2949466.1"/>
    </source>
</evidence>
<comment type="caution">
    <text evidence="6">The sequence shown here is derived from an EMBL/GenBank/DDBJ whole genome shotgun (WGS) entry which is preliminary data.</text>
</comment>
<dbReference type="EMBL" id="RCMI01000747">
    <property type="protein sequence ID" value="KAG2898908.1"/>
    <property type="molecule type" value="Genomic_DNA"/>
</dbReference>
<evidence type="ECO:0000313" key="6">
    <source>
        <dbReference type="EMBL" id="RAW40948.1"/>
    </source>
</evidence>
<protein>
    <recommendedName>
        <fullName evidence="8">RXLR phytopathogen effector protein WY-domain domain-containing protein</fullName>
    </recommendedName>
</protein>
<sequence>MRMHLTKARSGLFYDPQLSTWVQYVVNLSKASEKGMTAIKTLTTQYDDDVLYNMIKEGKMIPGIKSLAARLETEQMEHWVTIRKDPGEVFHLFKLDKAKWGILSSPQFTR</sequence>
<evidence type="ECO:0000313" key="2">
    <source>
        <dbReference type="EMBL" id="KAG2898908.1"/>
    </source>
</evidence>
<dbReference type="Proteomes" id="UP000251314">
    <property type="component" value="Unassembled WGS sequence"/>
</dbReference>
<dbReference type="EMBL" id="RCMG01000101">
    <property type="protein sequence ID" value="KAG2863557.1"/>
    <property type="molecule type" value="Genomic_DNA"/>
</dbReference>
<dbReference type="EMBL" id="RCMK01000090">
    <property type="protein sequence ID" value="KAG2949466.1"/>
    <property type="molecule type" value="Genomic_DNA"/>
</dbReference>
<dbReference type="Proteomes" id="UP000735874">
    <property type="component" value="Unassembled WGS sequence"/>
</dbReference>
<dbReference type="EMBL" id="RCML01000450">
    <property type="protein sequence ID" value="KAG2976739.1"/>
    <property type="molecule type" value="Genomic_DNA"/>
</dbReference>
<dbReference type="VEuPathDB" id="FungiDB:PC110_g2847"/>
<reference evidence="1" key="2">
    <citation type="submission" date="2018-10" db="EMBL/GenBank/DDBJ databases">
        <title>Effector identification in a new, highly contiguous assembly of the strawberry crown rot pathogen Phytophthora cactorum.</title>
        <authorList>
            <person name="Armitage A.D."/>
            <person name="Nellist C.F."/>
            <person name="Bates H."/>
            <person name="Vickerstaff R.J."/>
            <person name="Harrison R.J."/>
        </authorList>
    </citation>
    <scope>NUCLEOTIDE SEQUENCE</scope>
    <source>
        <strain evidence="1">15-7</strain>
        <strain evidence="2">4032</strain>
        <strain evidence="3">4040</strain>
        <strain evidence="4">P415</strain>
        <strain evidence="5">P421</strain>
    </source>
</reference>
<proteinExistence type="predicted"/>
<dbReference type="EMBL" id="MJFZ01000039">
    <property type="protein sequence ID" value="RAW40948.1"/>
    <property type="molecule type" value="Genomic_DNA"/>
</dbReference>
<gene>
    <name evidence="6" type="ORF">PC110_g2847</name>
    <name evidence="1" type="ORF">PC113_g5308</name>
    <name evidence="2" type="ORF">PC115_g16697</name>
    <name evidence="3" type="ORF">PC117_g5203</name>
    <name evidence="4" type="ORF">PC118_g13271</name>
    <name evidence="5" type="ORF">PC129_g15765</name>
</gene>
<evidence type="ECO:0000313" key="7">
    <source>
        <dbReference type="Proteomes" id="UP000251314"/>
    </source>
</evidence>